<dbReference type="PROSITE" id="PS50850">
    <property type="entry name" value="MFS"/>
    <property type="match status" value="1"/>
</dbReference>
<feature type="transmembrane region" description="Helical" evidence="6">
    <location>
        <begin position="272"/>
        <end position="304"/>
    </location>
</feature>
<evidence type="ECO:0000256" key="5">
    <source>
        <dbReference type="ARBA" id="ARBA00023136"/>
    </source>
</evidence>
<name>A0A238CZD9_THIDL</name>
<reference evidence="8 9" key="1">
    <citation type="submission" date="2016-06" db="EMBL/GenBank/DDBJ databases">
        <authorList>
            <person name="Kjaerup R.B."/>
            <person name="Dalgaard T.S."/>
            <person name="Juul-Madsen H.R."/>
        </authorList>
    </citation>
    <scope>NUCLEOTIDE SEQUENCE [LARGE SCALE GENOMIC DNA]</scope>
    <source>
        <strain evidence="8 9">DSM 16361</strain>
    </source>
</reference>
<feature type="transmembrane region" description="Helical" evidence="6">
    <location>
        <begin position="55"/>
        <end position="75"/>
    </location>
</feature>
<evidence type="ECO:0000259" key="7">
    <source>
        <dbReference type="PROSITE" id="PS50850"/>
    </source>
</evidence>
<protein>
    <submittedName>
        <fullName evidence="8">Major facilitator superfamily MFS_1</fullName>
    </submittedName>
</protein>
<dbReference type="InterPro" id="IPR020846">
    <property type="entry name" value="MFS_dom"/>
</dbReference>
<dbReference type="CDD" id="cd17321">
    <property type="entry name" value="MFS_MMR_MDR_like"/>
    <property type="match status" value="1"/>
</dbReference>
<evidence type="ECO:0000256" key="3">
    <source>
        <dbReference type="ARBA" id="ARBA00022692"/>
    </source>
</evidence>
<feature type="domain" description="Major facilitator superfamily (MFS) profile" evidence="7">
    <location>
        <begin position="21"/>
        <end position="472"/>
    </location>
</feature>
<keyword evidence="4 6" id="KW-1133">Transmembrane helix</keyword>
<dbReference type="InterPro" id="IPR036259">
    <property type="entry name" value="MFS_trans_sf"/>
</dbReference>
<feature type="transmembrane region" description="Helical" evidence="6">
    <location>
        <begin position="21"/>
        <end position="43"/>
    </location>
</feature>
<dbReference type="RefSeq" id="WP_013123614.1">
    <property type="nucleotide sequence ID" value="NZ_LT592175.1"/>
</dbReference>
<evidence type="ECO:0000256" key="1">
    <source>
        <dbReference type="ARBA" id="ARBA00004141"/>
    </source>
</evidence>
<keyword evidence="3 6" id="KW-0812">Transmembrane</keyword>
<keyword evidence="5 6" id="KW-0472">Membrane</keyword>
<dbReference type="Gene3D" id="1.20.1720.10">
    <property type="entry name" value="Multidrug resistance protein D"/>
    <property type="match status" value="1"/>
</dbReference>
<evidence type="ECO:0000256" key="4">
    <source>
        <dbReference type="ARBA" id="ARBA00022989"/>
    </source>
</evidence>
<feature type="transmembrane region" description="Helical" evidence="6">
    <location>
        <begin position="176"/>
        <end position="198"/>
    </location>
</feature>
<evidence type="ECO:0000313" key="8">
    <source>
        <dbReference type="EMBL" id="SBP86362.1"/>
    </source>
</evidence>
<dbReference type="GO" id="GO:0016020">
    <property type="term" value="C:membrane"/>
    <property type="evidence" value="ECO:0007669"/>
    <property type="project" value="UniProtKB-SubCell"/>
</dbReference>
<gene>
    <name evidence="8" type="ORF">THIARS_130003</name>
</gene>
<dbReference type="SUPFAM" id="SSF103473">
    <property type="entry name" value="MFS general substrate transporter"/>
    <property type="match status" value="1"/>
</dbReference>
<feature type="transmembrane region" description="Helical" evidence="6">
    <location>
        <begin position="241"/>
        <end position="260"/>
    </location>
</feature>
<feature type="transmembrane region" description="Helical" evidence="6">
    <location>
        <begin position="316"/>
        <end position="333"/>
    </location>
</feature>
<dbReference type="Gene3D" id="1.20.1250.20">
    <property type="entry name" value="MFS general substrate transporter like domains"/>
    <property type="match status" value="1"/>
</dbReference>
<dbReference type="Pfam" id="PF07690">
    <property type="entry name" value="MFS_1"/>
    <property type="match status" value="1"/>
</dbReference>
<dbReference type="PANTHER" id="PTHR42718:SF9">
    <property type="entry name" value="MAJOR FACILITATOR SUPERFAMILY MULTIDRUG TRANSPORTER MFSC"/>
    <property type="match status" value="1"/>
</dbReference>
<organism evidence="8 9">
    <name type="scientific">Thiomonas delicata</name>
    <name type="common">Thiomonas cuprina</name>
    <dbReference type="NCBI Taxonomy" id="364030"/>
    <lineage>
        <taxon>Bacteria</taxon>
        <taxon>Pseudomonadati</taxon>
        <taxon>Pseudomonadota</taxon>
        <taxon>Betaproteobacteria</taxon>
        <taxon>Burkholderiales</taxon>
        <taxon>Thiomonas</taxon>
    </lineage>
</organism>
<feature type="transmembrane region" description="Helical" evidence="6">
    <location>
        <begin position="408"/>
        <end position="429"/>
    </location>
</feature>
<dbReference type="AlphaFoldDB" id="A0A238CZD9"/>
<feature type="transmembrane region" description="Helical" evidence="6">
    <location>
        <begin position="146"/>
        <end position="170"/>
    </location>
</feature>
<evidence type="ECO:0000313" key="9">
    <source>
        <dbReference type="Proteomes" id="UP000214566"/>
    </source>
</evidence>
<feature type="transmembrane region" description="Helical" evidence="6">
    <location>
        <begin position="210"/>
        <end position="229"/>
    </location>
</feature>
<dbReference type="PANTHER" id="PTHR42718">
    <property type="entry name" value="MAJOR FACILITATOR SUPERFAMILY MULTIDRUG TRANSPORTER MFSC"/>
    <property type="match status" value="1"/>
</dbReference>
<dbReference type="InterPro" id="IPR011701">
    <property type="entry name" value="MFS"/>
</dbReference>
<comment type="subcellular location">
    <subcellularLocation>
        <location evidence="1">Membrane</location>
        <topology evidence="1">Multi-pass membrane protein</topology>
    </subcellularLocation>
</comment>
<feature type="transmembrane region" description="Helical" evidence="6">
    <location>
        <begin position="441"/>
        <end position="463"/>
    </location>
</feature>
<feature type="transmembrane region" description="Helical" evidence="6">
    <location>
        <begin position="369"/>
        <end position="387"/>
    </location>
</feature>
<feature type="transmembrane region" description="Helical" evidence="6">
    <location>
        <begin position="345"/>
        <end position="363"/>
    </location>
</feature>
<accession>A0A238CZD9</accession>
<evidence type="ECO:0000256" key="2">
    <source>
        <dbReference type="ARBA" id="ARBA00022448"/>
    </source>
</evidence>
<dbReference type="Proteomes" id="UP000214566">
    <property type="component" value="Unassembled WGS sequence"/>
</dbReference>
<dbReference type="GO" id="GO:0022857">
    <property type="term" value="F:transmembrane transporter activity"/>
    <property type="evidence" value="ECO:0007669"/>
    <property type="project" value="InterPro"/>
</dbReference>
<evidence type="ECO:0000256" key="6">
    <source>
        <dbReference type="SAM" id="Phobius"/>
    </source>
</evidence>
<feature type="transmembrane region" description="Helical" evidence="6">
    <location>
        <begin position="87"/>
        <end position="106"/>
    </location>
</feature>
<sequence>MPLVQGFGWLKMSSSSSPRGTLIAAALGFVVVLLDVSAVNVALGALHRDFATAVAGLQWVVNAYTLVFAALLLTSGSLGDRLGSRRVFLCGFTLFTLASAACSVAINLPMLVVARLVEGLGASLLVPNSLAILKRAFPDKLQRSRAVGWWGAIGGISLAAGPVLGGLLVTHWGWRSIFLINLPIGLVGGYLTLQYVAADGSRHPRHHDDGLDWPGQLVAILSLAAFTAALTEAGQLGWGSVWVQGGLLLAVVAAAGFIWIESRSRSPMLPLGLFRVSAFTIATISGVIVNFSYYGLIFIFSLFFQIEQQLSPQQTGMAFLPMTIVLMGVNVLAGRLISRMGAKRLMVLGLLIAASGYLLLLPVRVDGAYGWLVVPMLIASSGIALMVPTMTNVTLSSVDDSRAGIASGVLNSARQVGGLLGVAVFGYLVRNTGQRAFMQGMHWSLGMAVILLLAGSAMCWLRFGTDTEKQLS</sequence>
<dbReference type="EMBL" id="FLMQ01000005">
    <property type="protein sequence ID" value="SBP86362.1"/>
    <property type="molecule type" value="Genomic_DNA"/>
</dbReference>
<proteinExistence type="predicted"/>
<keyword evidence="9" id="KW-1185">Reference proteome</keyword>
<keyword evidence="2" id="KW-0813">Transport</keyword>